<dbReference type="Proteomes" id="UP000316500">
    <property type="component" value="Unassembled WGS sequence"/>
</dbReference>
<comment type="caution">
    <text evidence="1">The sequence shown here is derived from an EMBL/GenBank/DDBJ whole genome shotgun (WGS) entry which is preliminary data.</text>
</comment>
<accession>A0A558GZR3</accession>
<sequence length="317" mass="34901">MRRLPKLILAKDLSILGGDSRQLSMDAKAGKLVRIRHGVYVDAPQWQQLESWERYALNVEAAAECLAAPTIFSHHSAASIHGIPTILRRQPVHALTTYAGGGRSRAGVRRHLVAAGSERAQEVKGFLVTDRVRTVLDIAASVPFAEAVVPVDFLLNRKRNSQPVSKEQLLDGISATYSKAAVRRITAAANFGAGNSGSAGESYARALMHVLGFEMPQLQYAVNTTRGTVYTDYFWGRAGLVGEFDGREKYMKPEYLQGRTPSQVVIEEKAREDAIRATGRRVFRLVWSDLTVGKLERALEAAGVPRRRRASARHPNS</sequence>
<proteinExistence type="predicted"/>
<dbReference type="AlphaFoldDB" id="A0A558GZR3"/>
<evidence type="ECO:0000313" key="1">
    <source>
        <dbReference type="EMBL" id="TVU62332.1"/>
    </source>
</evidence>
<reference evidence="1 2" key="1">
    <citation type="submission" date="2019-07" db="EMBL/GenBank/DDBJ databases">
        <title>Diversity of Bacteria from Kongsfjorden, Arctic.</title>
        <authorList>
            <person name="Yu Y."/>
        </authorList>
    </citation>
    <scope>NUCLEOTIDE SEQUENCE [LARGE SCALE GENOMIC DNA]</scope>
    <source>
        <strain evidence="1 2">SM1928</strain>
    </source>
</reference>
<protein>
    <recommendedName>
        <fullName evidence="3">Type IV toxin-antitoxin system AbiEi family antitoxin domain-containing protein</fullName>
    </recommendedName>
</protein>
<organism evidence="1 2">
    <name type="scientific">Paenarthrobacter nitroguajacolicus</name>
    <name type="common">Arthrobacter nitroguajacolicus</name>
    <dbReference type="NCBI Taxonomy" id="211146"/>
    <lineage>
        <taxon>Bacteria</taxon>
        <taxon>Bacillati</taxon>
        <taxon>Actinomycetota</taxon>
        <taxon>Actinomycetes</taxon>
        <taxon>Micrococcales</taxon>
        <taxon>Micrococcaceae</taxon>
        <taxon>Paenarthrobacter</taxon>
    </lineage>
</organism>
<dbReference type="RefSeq" id="WP_144650465.1">
    <property type="nucleotide sequence ID" value="NZ_VNFK01000008.1"/>
</dbReference>
<name>A0A558GZR3_PAENT</name>
<gene>
    <name evidence="1" type="ORF">FQP90_11845</name>
</gene>
<evidence type="ECO:0000313" key="2">
    <source>
        <dbReference type="Proteomes" id="UP000316500"/>
    </source>
</evidence>
<dbReference type="OrthoDB" id="5517693at2"/>
<evidence type="ECO:0008006" key="3">
    <source>
        <dbReference type="Google" id="ProtNLM"/>
    </source>
</evidence>
<dbReference type="EMBL" id="VNFK01000008">
    <property type="protein sequence ID" value="TVU62332.1"/>
    <property type="molecule type" value="Genomic_DNA"/>
</dbReference>